<dbReference type="EMBL" id="LWDD02000737">
    <property type="protein sequence ID" value="KAE8256857.1"/>
    <property type="molecule type" value="Genomic_DNA"/>
</dbReference>
<keyword evidence="1" id="KW-0812">Transmembrane</keyword>
<dbReference type="Proteomes" id="UP000836402">
    <property type="component" value="Unassembled WGS sequence"/>
</dbReference>
<accession>A0A177VB69</accession>
<feature type="transmembrane region" description="Helical" evidence="1">
    <location>
        <begin position="145"/>
        <end position="167"/>
    </location>
</feature>
<sequence length="288" mass="30535">MSPATHSAGMKLKLKQAVVISLFWLSSSIAASVPAPGAGARGSSPLRLSKGFKPHSPSPAAITNMAEFGTVADQAMLVHDIIDRARANDNVIAVEDTHRFGNYSMRDALSYIDAFMDKARPRLYSGFCNSLRTNICGIPLPNTDLIYGALTAVAVIGAIGYLPAAFYNRKAATFAAMTAAKLNENKYYWVVKNGEAIADGTLSVDGYSATYDACAGVGQDEAILVTRALSNSEAENHVDQIQQGFADIIGNLVDCGQNNGIGTLDAHGSWWVEFQIAGAQGCQQACGY</sequence>
<keyword evidence="6" id="KW-1185">Reference proteome</keyword>
<proteinExistence type="predicted"/>
<reference evidence="4" key="1">
    <citation type="submission" date="2016-04" db="EMBL/GenBank/DDBJ databases">
        <authorList>
            <person name="Nguyen H.D."/>
            <person name="Kesanakurti P."/>
            <person name="Cullis J."/>
            <person name="Levesque C.A."/>
            <person name="Hambleton S."/>
        </authorList>
    </citation>
    <scope>NUCLEOTIDE SEQUENCE</scope>
    <source>
        <strain evidence="4">DAOMC 238032</strain>
    </source>
</reference>
<dbReference type="EMBL" id="CAJHJG010004934">
    <property type="protein sequence ID" value="CAD6946175.1"/>
    <property type="molecule type" value="Genomic_DNA"/>
</dbReference>
<organism evidence="4 5">
    <name type="scientific">Tilletia caries</name>
    <name type="common">wheat bunt fungus</name>
    <dbReference type="NCBI Taxonomy" id="13290"/>
    <lineage>
        <taxon>Eukaryota</taxon>
        <taxon>Fungi</taxon>
        <taxon>Dikarya</taxon>
        <taxon>Basidiomycota</taxon>
        <taxon>Ustilaginomycotina</taxon>
        <taxon>Exobasidiomycetes</taxon>
        <taxon>Tilletiales</taxon>
        <taxon>Tilletiaceae</taxon>
        <taxon>Tilletia</taxon>
    </lineage>
</organism>
<comment type="caution">
    <text evidence="4">The sequence shown here is derived from an EMBL/GenBank/DDBJ whole genome shotgun (WGS) entry which is preliminary data.</text>
</comment>
<keyword evidence="2" id="KW-0732">Signal</keyword>
<keyword evidence="1" id="KW-1133">Transmembrane helix</keyword>
<evidence type="ECO:0000256" key="1">
    <source>
        <dbReference type="SAM" id="Phobius"/>
    </source>
</evidence>
<dbReference type="Proteomes" id="UP000077671">
    <property type="component" value="Unassembled WGS sequence"/>
</dbReference>
<evidence type="ECO:0000256" key="2">
    <source>
        <dbReference type="SAM" id="SignalP"/>
    </source>
</evidence>
<dbReference type="AlphaFoldDB" id="A0A177VB69"/>
<reference evidence="3" key="3">
    <citation type="submission" date="2020-10" db="EMBL/GenBank/DDBJ databases">
        <authorList>
            <person name="Sedaghatjoo S."/>
        </authorList>
    </citation>
    <scope>NUCLEOTIDE SEQUENCE</scope>
    <source>
        <strain evidence="3">AZH3</strain>
    </source>
</reference>
<feature type="chain" id="PRO_5044550299" evidence="2">
    <location>
        <begin position="31"/>
        <end position="288"/>
    </location>
</feature>
<feature type="signal peptide" evidence="2">
    <location>
        <begin position="1"/>
        <end position="30"/>
    </location>
</feature>
<keyword evidence="1" id="KW-0472">Membrane</keyword>
<evidence type="ECO:0000313" key="3">
    <source>
        <dbReference type="EMBL" id="CAD6946175.1"/>
    </source>
</evidence>
<gene>
    <name evidence="4" type="ORF">A4X03_0g4988</name>
    <name evidence="3" type="ORF">JKIAZH3_G4557</name>
</gene>
<name>A0A177VB69_9BASI</name>
<evidence type="ECO:0000313" key="4">
    <source>
        <dbReference type="EMBL" id="KAE8256857.1"/>
    </source>
</evidence>
<protein>
    <submittedName>
        <fullName evidence="4">Uncharacterized protein</fullName>
    </submittedName>
</protein>
<reference evidence="4" key="2">
    <citation type="journal article" date="2019" name="IMA Fungus">
        <title>Genome sequencing and comparison of five Tilletia species to identify candidate genes for the detection of regulated species infecting wheat.</title>
        <authorList>
            <person name="Nguyen H.D.T."/>
            <person name="Sultana T."/>
            <person name="Kesanakurti P."/>
            <person name="Hambleton S."/>
        </authorList>
    </citation>
    <scope>NUCLEOTIDE SEQUENCE</scope>
    <source>
        <strain evidence="4">DAOMC 238032</strain>
    </source>
</reference>
<evidence type="ECO:0000313" key="5">
    <source>
        <dbReference type="Proteomes" id="UP000077671"/>
    </source>
</evidence>
<evidence type="ECO:0000313" key="6">
    <source>
        <dbReference type="Proteomes" id="UP000836402"/>
    </source>
</evidence>